<dbReference type="AlphaFoldDB" id="A0A8S1N8L2"/>
<name>A0A8S1N8L2_9CILI</name>
<evidence type="ECO:0000313" key="3">
    <source>
        <dbReference type="Proteomes" id="UP000692954"/>
    </source>
</evidence>
<organism evidence="2 3">
    <name type="scientific">Paramecium sonneborni</name>
    <dbReference type="NCBI Taxonomy" id="65129"/>
    <lineage>
        <taxon>Eukaryota</taxon>
        <taxon>Sar</taxon>
        <taxon>Alveolata</taxon>
        <taxon>Ciliophora</taxon>
        <taxon>Intramacronucleata</taxon>
        <taxon>Oligohymenophorea</taxon>
        <taxon>Peniculida</taxon>
        <taxon>Parameciidae</taxon>
        <taxon>Paramecium</taxon>
    </lineage>
</organism>
<keyword evidence="1" id="KW-0732">Signal</keyword>
<accession>A0A8S1N8L2</accession>
<reference evidence="2" key="1">
    <citation type="submission" date="2021-01" db="EMBL/GenBank/DDBJ databases">
        <authorList>
            <consortium name="Genoscope - CEA"/>
            <person name="William W."/>
        </authorList>
    </citation>
    <scope>NUCLEOTIDE SEQUENCE</scope>
</reference>
<sequence>MMSLLITGFIIGSIYGVSPDDDKVILPGWGEYKFSIYSGYIPIDTGLMQMSKNGSYEILPFLSQSGIRMLIYSGDQDAIV</sequence>
<feature type="chain" id="PRO_5035923140" evidence="1">
    <location>
        <begin position="17"/>
        <end position="80"/>
    </location>
</feature>
<proteinExistence type="predicted"/>
<dbReference type="EMBL" id="CAJJDN010000054">
    <property type="protein sequence ID" value="CAD8089467.1"/>
    <property type="molecule type" value="Genomic_DNA"/>
</dbReference>
<dbReference type="Proteomes" id="UP000692954">
    <property type="component" value="Unassembled WGS sequence"/>
</dbReference>
<protein>
    <submittedName>
        <fullName evidence="2">Uncharacterized protein</fullName>
    </submittedName>
</protein>
<keyword evidence="3" id="KW-1185">Reference proteome</keyword>
<gene>
    <name evidence="2" type="ORF">PSON_ATCC_30995.1.T0540130</name>
</gene>
<evidence type="ECO:0000313" key="2">
    <source>
        <dbReference type="EMBL" id="CAD8089467.1"/>
    </source>
</evidence>
<evidence type="ECO:0000256" key="1">
    <source>
        <dbReference type="SAM" id="SignalP"/>
    </source>
</evidence>
<dbReference type="OrthoDB" id="443318at2759"/>
<comment type="caution">
    <text evidence="2">The sequence shown here is derived from an EMBL/GenBank/DDBJ whole genome shotgun (WGS) entry which is preliminary data.</text>
</comment>
<feature type="signal peptide" evidence="1">
    <location>
        <begin position="1"/>
        <end position="16"/>
    </location>
</feature>